<dbReference type="CDD" id="cd16030">
    <property type="entry name" value="iduronate-2-sulfatase"/>
    <property type="match status" value="1"/>
</dbReference>
<keyword evidence="6" id="KW-0106">Calcium</keyword>
<name>A0AAD9ISL0_9ANNE</name>
<dbReference type="GO" id="GO:0005737">
    <property type="term" value="C:cytoplasm"/>
    <property type="evidence" value="ECO:0007669"/>
    <property type="project" value="TreeGrafter"/>
</dbReference>
<keyword evidence="9" id="KW-1185">Reference proteome</keyword>
<dbReference type="InterPro" id="IPR017850">
    <property type="entry name" value="Alkaline_phosphatase_core_sf"/>
</dbReference>
<evidence type="ECO:0000256" key="5">
    <source>
        <dbReference type="ARBA" id="ARBA00022801"/>
    </source>
</evidence>
<dbReference type="InterPro" id="IPR035874">
    <property type="entry name" value="IDS"/>
</dbReference>
<comment type="similarity">
    <text evidence="2">Belongs to the sulfatase family.</text>
</comment>
<accession>A0AAD9ISL0</accession>
<organism evidence="8 9">
    <name type="scientific">Paralvinella palmiformis</name>
    <dbReference type="NCBI Taxonomy" id="53620"/>
    <lineage>
        <taxon>Eukaryota</taxon>
        <taxon>Metazoa</taxon>
        <taxon>Spiralia</taxon>
        <taxon>Lophotrochozoa</taxon>
        <taxon>Annelida</taxon>
        <taxon>Polychaeta</taxon>
        <taxon>Sedentaria</taxon>
        <taxon>Canalipalpata</taxon>
        <taxon>Terebellida</taxon>
        <taxon>Terebelliformia</taxon>
        <taxon>Alvinellidae</taxon>
        <taxon>Paralvinella</taxon>
    </lineage>
</organism>
<gene>
    <name evidence="8" type="ORF">LSH36_1613g00000</name>
</gene>
<feature type="domain" description="Sulfatase N-terminal" evidence="7">
    <location>
        <begin position="17"/>
        <end position="356"/>
    </location>
</feature>
<reference evidence="8" key="1">
    <citation type="journal article" date="2023" name="Mol. Biol. Evol.">
        <title>Third-Generation Sequencing Reveals the Adaptive Role of the Epigenome in Three Deep-Sea Polychaetes.</title>
        <authorList>
            <person name="Perez M."/>
            <person name="Aroh O."/>
            <person name="Sun Y."/>
            <person name="Lan Y."/>
            <person name="Juniper S.K."/>
            <person name="Young C.R."/>
            <person name="Angers B."/>
            <person name="Qian P.Y."/>
        </authorList>
    </citation>
    <scope>NUCLEOTIDE SEQUENCE</scope>
    <source>
        <strain evidence="8">P08H-3</strain>
    </source>
</reference>
<dbReference type="InterPro" id="IPR024607">
    <property type="entry name" value="Sulfatase_CS"/>
</dbReference>
<sequence length="460" mass="53055">MADDLRQQLGSYWGRNYPNPFTNLIPHTPHLDRLASSSLLLTRAYVQYSLCGPSRASLLTGRLPDTVTTWNLETKFREVQRNFTTLPEYFKDNGYISINLGKIFNLGHGWKNDFQSWNIPEPQELNDFQDLYRSRLLLPHAISGTITPDQREGNMLTPDESLTQYSVNYLRRLAPYAKSGNVNFFLGVGYHRPHLPWICSKEFYDLYPMESMDLPRKENKYYPKHYPLNEHQPHLELLRHVLNKTTHEPNEILSDYETKYYTRAYFACVRFVDDMVGILLDEVEKLGLSESTIVMFLGDHGWHLGENSLWGKKTAFEQSNHTPLMIKIPGVTEEGIVSDALVEFIDIFPTVVEAAGLPPIPSCPKPSRDVSLCTEGTSFLPLIKKPKTVLKPVALSQILCKNKMVYSIKSERYRYTEWVPLNKSELDTNIYNYSLQWNMVTSVELYDHECDPEENANLGL</sequence>
<evidence type="ECO:0000256" key="1">
    <source>
        <dbReference type="ARBA" id="ARBA00001913"/>
    </source>
</evidence>
<protein>
    <recommendedName>
        <fullName evidence="7">Sulfatase N-terminal domain-containing protein</fullName>
    </recommendedName>
</protein>
<keyword evidence="3" id="KW-0479">Metal-binding</keyword>
<dbReference type="PANTHER" id="PTHR45953">
    <property type="entry name" value="IDURONATE 2-SULFATASE"/>
    <property type="match status" value="1"/>
</dbReference>
<dbReference type="PANTHER" id="PTHR45953:SF1">
    <property type="entry name" value="IDURONATE 2-SULFATASE"/>
    <property type="match status" value="1"/>
</dbReference>
<keyword evidence="4" id="KW-0732">Signal</keyword>
<evidence type="ECO:0000256" key="4">
    <source>
        <dbReference type="ARBA" id="ARBA00022729"/>
    </source>
</evidence>
<dbReference type="GO" id="GO:0004423">
    <property type="term" value="F:iduronate-2-sulfatase activity"/>
    <property type="evidence" value="ECO:0007669"/>
    <property type="project" value="InterPro"/>
</dbReference>
<evidence type="ECO:0000313" key="8">
    <source>
        <dbReference type="EMBL" id="KAK2139788.1"/>
    </source>
</evidence>
<evidence type="ECO:0000313" key="9">
    <source>
        <dbReference type="Proteomes" id="UP001208570"/>
    </source>
</evidence>
<dbReference type="SUPFAM" id="SSF53649">
    <property type="entry name" value="Alkaline phosphatase-like"/>
    <property type="match status" value="1"/>
</dbReference>
<dbReference type="Pfam" id="PF00884">
    <property type="entry name" value="Sulfatase"/>
    <property type="match status" value="1"/>
</dbReference>
<dbReference type="PROSITE" id="PS00523">
    <property type="entry name" value="SULFATASE_1"/>
    <property type="match status" value="1"/>
</dbReference>
<evidence type="ECO:0000256" key="6">
    <source>
        <dbReference type="ARBA" id="ARBA00022837"/>
    </source>
</evidence>
<dbReference type="GO" id="GO:0046872">
    <property type="term" value="F:metal ion binding"/>
    <property type="evidence" value="ECO:0007669"/>
    <property type="project" value="UniProtKB-KW"/>
</dbReference>
<keyword evidence="5" id="KW-0378">Hydrolase</keyword>
<evidence type="ECO:0000259" key="7">
    <source>
        <dbReference type="Pfam" id="PF00884"/>
    </source>
</evidence>
<comment type="cofactor">
    <cofactor evidence="1">
        <name>Ca(2+)</name>
        <dbReference type="ChEBI" id="CHEBI:29108"/>
    </cofactor>
</comment>
<dbReference type="InterPro" id="IPR000917">
    <property type="entry name" value="Sulfatase_N"/>
</dbReference>
<dbReference type="Proteomes" id="UP001208570">
    <property type="component" value="Unassembled WGS sequence"/>
</dbReference>
<dbReference type="AlphaFoldDB" id="A0AAD9ISL0"/>
<evidence type="ECO:0000256" key="3">
    <source>
        <dbReference type="ARBA" id="ARBA00022723"/>
    </source>
</evidence>
<dbReference type="EMBL" id="JAODUP010001613">
    <property type="protein sequence ID" value="KAK2139788.1"/>
    <property type="molecule type" value="Genomic_DNA"/>
</dbReference>
<comment type="caution">
    <text evidence="8">The sequence shown here is derived from an EMBL/GenBank/DDBJ whole genome shotgun (WGS) entry which is preliminary data.</text>
</comment>
<proteinExistence type="inferred from homology"/>
<evidence type="ECO:0000256" key="2">
    <source>
        <dbReference type="ARBA" id="ARBA00008779"/>
    </source>
</evidence>
<dbReference type="Gene3D" id="3.40.720.10">
    <property type="entry name" value="Alkaline Phosphatase, subunit A"/>
    <property type="match status" value="1"/>
</dbReference>